<comment type="subunit">
    <text evidence="10">Homodimer.</text>
</comment>
<dbReference type="PANTHER" id="PTHR11735">
    <property type="entry name" value="TRNA N6-ADENOSINE THREONYLCARBAMOYLTRANSFERASE"/>
    <property type="match status" value="1"/>
</dbReference>
<keyword evidence="6" id="KW-0809">Transit peptide</keyword>
<dbReference type="SUPFAM" id="SSF53067">
    <property type="entry name" value="Actin-like ATPase domain"/>
    <property type="match status" value="1"/>
</dbReference>
<dbReference type="KEGG" id="clec:106669440"/>
<keyword evidence="4 10" id="KW-0819">tRNA processing</keyword>
<keyword evidence="13" id="KW-1185">Reference proteome</keyword>
<evidence type="ECO:0000256" key="7">
    <source>
        <dbReference type="ARBA" id="ARBA00023128"/>
    </source>
</evidence>
<dbReference type="GO" id="GO:0005739">
    <property type="term" value="C:mitochondrion"/>
    <property type="evidence" value="ECO:0007669"/>
    <property type="project" value="UniProtKB-SubCell"/>
</dbReference>
<gene>
    <name evidence="12" type="primary">106669440</name>
</gene>
<dbReference type="GO" id="GO:0002949">
    <property type="term" value="P:tRNA threonylcarbamoyladenosine modification"/>
    <property type="evidence" value="ECO:0007669"/>
    <property type="project" value="UniProtKB-UniRule"/>
</dbReference>
<name>A0A8I6TJ82_CIMLE</name>
<keyword evidence="5 10" id="KW-0479">Metal-binding</keyword>
<keyword evidence="7 10" id="KW-0496">Mitochondrion</keyword>
<evidence type="ECO:0000256" key="4">
    <source>
        <dbReference type="ARBA" id="ARBA00022694"/>
    </source>
</evidence>
<dbReference type="GO" id="GO:0061711">
    <property type="term" value="F:tRNA N(6)-L-threonylcarbamoyladenine synthase activity"/>
    <property type="evidence" value="ECO:0007669"/>
    <property type="project" value="UniProtKB-EC"/>
</dbReference>
<comment type="similarity">
    <text evidence="10">Belongs to the KAE1 / TsaD family.</text>
</comment>
<organism evidence="12 13">
    <name type="scientific">Cimex lectularius</name>
    <name type="common">Bed bug</name>
    <name type="synonym">Acanthia lectularia</name>
    <dbReference type="NCBI Taxonomy" id="79782"/>
    <lineage>
        <taxon>Eukaryota</taxon>
        <taxon>Metazoa</taxon>
        <taxon>Ecdysozoa</taxon>
        <taxon>Arthropoda</taxon>
        <taxon>Hexapoda</taxon>
        <taxon>Insecta</taxon>
        <taxon>Pterygota</taxon>
        <taxon>Neoptera</taxon>
        <taxon>Paraneoptera</taxon>
        <taxon>Hemiptera</taxon>
        <taxon>Heteroptera</taxon>
        <taxon>Panheteroptera</taxon>
        <taxon>Cimicomorpha</taxon>
        <taxon>Cimicidae</taxon>
        <taxon>Cimex</taxon>
    </lineage>
</organism>
<dbReference type="CDD" id="cd24134">
    <property type="entry name" value="ASKHA_NBD_OSGEPL1_QRI7_euk"/>
    <property type="match status" value="1"/>
</dbReference>
<comment type="cofactor">
    <cofactor evidence="10">
        <name>a divalent metal cation</name>
        <dbReference type="ChEBI" id="CHEBI:60240"/>
    </cofactor>
    <text evidence="10">Binds 1 divalent metal cation per subunit.</text>
</comment>
<dbReference type="Gene3D" id="3.30.420.40">
    <property type="match status" value="2"/>
</dbReference>
<dbReference type="NCBIfam" id="TIGR00329">
    <property type="entry name" value="gcp_kae1"/>
    <property type="match status" value="1"/>
</dbReference>
<evidence type="ECO:0000256" key="8">
    <source>
        <dbReference type="ARBA" id="ARBA00023315"/>
    </source>
</evidence>
<dbReference type="EC" id="2.3.1.234" evidence="2"/>
<evidence type="ECO:0000256" key="6">
    <source>
        <dbReference type="ARBA" id="ARBA00022946"/>
    </source>
</evidence>
<reference evidence="12" key="1">
    <citation type="submission" date="2022-01" db="UniProtKB">
        <authorList>
            <consortium name="EnsemblMetazoa"/>
        </authorList>
    </citation>
    <scope>IDENTIFICATION</scope>
</reference>
<evidence type="ECO:0000256" key="3">
    <source>
        <dbReference type="ARBA" id="ARBA00022679"/>
    </source>
</evidence>
<keyword evidence="8 10" id="KW-0012">Acyltransferase</keyword>
<dbReference type="NCBIfam" id="TIGR03723">
    <property type="entry name" value="T6A_TsaD_YgjD"/>
    <property type="match status" value="1"/>
</dbReference>
<dbReference type="PANTHER" id="PTHR11735:SF6">
    <property type="entry name" value="TRNA N6-ADENOSINE THREONYLCARBAMOYLTRANSFERASE, MITOCHONDRIAL"/>
    <property type="match status" value="1"/>
</dbReference>
<dbReference type="OrthoDB" id="10259622at2759"/>
<evidence type="ECO:0000313" key="13">
    <source>
        <dbReference type="Proteomes" id="UP000494040"/>
    </source>
</evidence>
<comment type="catalytic activity">
    <reaction evidence="9 10">
        <text>L-threonylcarbamoyladenylate + adenosine(37) in tRNA = N(6)-L-threonylcarbamoyladenosine(37) in tRNA + AMP + H(+)</text>
        <dbReference type="Rhea" id="RHEA:37059"/>
        <dbReference type="Rhea" id="RHEA-COMP:10162"/>
        <dbReference type="Rhea" id="RHEA-COMP:10163"/>
        <dbReference type="ChEBI" id="CHEBI:15378"/>
        <dbReference type="ChEBI" id="CHEBI:73682"/>
        <dbReference type="ChEBI" id="CHEBI:74411"/>
        <dbReference type="ChEBI" id="CHEBI:74418"/>
        <dbReference type="ChEBI" id="CHEBI:456215"/>
        <dbReference type="EC" id="2.3.1.234"/>
    </reaction>
</comment>
<dbReference type="GO" id="GO:0046872">
    <property type="term" value="F:metal ion binding"/>
    <property type="evidence" value="ECO:0007669"/>
    <property type="project" value="UniProtKB-KW"/>
</dbReference>
<evidence type="ECO:0000256" key="1">
    <source>
        <dbReference type="ARBA" id="ARBA00004173"/>
    </source>
</evidence>
<dbReference type="EnsemblMetazoa" id="XM_014398925.2">
    <property type="protein sequence ID" value="XP_014254411.1"/>
    <property type="gene ID" value="LOC106669440"/>
</dbReference>
<protein>
    <recommendedName>
        <fullName evidence="2">N(6)-L-threonylcarbamoyladenine synthase</fullName>
        <ecNumber evidence="2">2.3.1.234</ecNumber>
    </recommendedName>
</protein>
<keyword evidence="3 10" id="KW-0808">Transferase</keyword>
<dbReference type="InterPro" id="IPR043129">
    <property type="entry name" value="ATPase_NBD"/>
</dbReference>
<comment type="subcellular location">
    <subcellularLocation>
        <location evidence="1 10">Mitochondrion</location>
    </subcellularLocation>
</comment>
<dbReference type="Pfam" id="PF00814">
    <property type="entry name" value="TsaD"/>
    <property type="match status" value="1"/>
</dbReference>
<dbReference type="InterPro" id="IPR017861">
    <property type="entry name" value="KAE1/TsaD"/>
</dbReference>
<dbReference type="InterPro" id="IPR022450">
    <property type="entry name" value="TsaD"/>
</dbReference>
<evidence type="ECO:0000256" key="2">
    <source>
        <dbReference type="ARBA" id="ARBA00012156"/>
    </source>
</evidence>
<evidence type="ECO:0000256" key="10">
    <source>
        <dbReference type="HAMAP-Rule" id="MF_03179"/>
    </source>
</evidence>
<dbReference type="PRINTS" id="PR00789">
    <property type="entry name" value="OSIALOPTASE"/>
</dbReference>
<proteinExistence type="inferred from homology"/>
<dbReference type="FunFam" id="3.30.420.40:FF:000083">
    <property type="entry name" value="Probable tRNA N6-adenosine threonylcarbamoyltransferase, mitochondrial"/>
    <property type="match status" value="1"/>
</dbReference>
<evidence type="ECO:0000256" key="5">
    <source>
        <dbReference type="ARBA" id="ARBA00022723"/>
    </source>
</evidence>
<dbReference type="AlphaFoldDB" id="A0A8I6TJ82"/>
<evidence type="ECO:0000256" key="9">
    <source>
        <dbReference type="ARBA" id="ARBA00048117"/>
    </source>
</evidence>
<dbReference type="Proteomes" id="UP000494040">
    <property type="component" value="Unassembled WGS sequence"/>
</dbReference>
<dbReference type="InterPro" id="IPR000905">
    <property type="entry name" value="Gcp-like_dom"/>
</dbReference>
<accession>A0A8I6TJ82</accession>
<evidence type="ECO:0000259" key="11">
    <source>
        <dbReference type="Pfam" id="PF00814"/>
    </source>
</evidence>
<dbReference type="HAMAP" id="MF_01445">
    <property type="entry name" value="TsaD"/>
    <property type="match status" value="1"/>
</dbReference>
<sequence>MLSLGGWQCRPNIFRAVRRLHNILGIETSCDDTGVAVLDTQGRLLGESLFSQQEIHTEFGGIMPPVARDLHKKNIDSAVSKALTIANLEMSQVDAIAVTVKPGLSLSLLVGLECAKKLSSTYKKPLIPIHHMEAHALTIRMVEKVDFPFLVVLISGGHSLIAVAQDIEKFLLLGKSYDDAPGEALDKIARRLKLFNLNKYQGLSGGRAVELAALNGNMLAFPISEPLLHRKNCNFSFAGIKNSVRSYIIEEENKHDIKGDEILPNVEDICASVQFAVTKHILRRVHRSIVFCKEQKLINSENKVVVSGGVACNSFIGKAIRFISEKNNLSCCIPPPKLCSDNGVMIAWNGVERWKAQKGIINYTDLDKVDIQAKCSLGVDVTEEVEKTHLNFTWVKFKDLVEHMKV</sequence>
<feature type="domain" description="Gcp-like" evidence="11">
    <location>
        <begin position="44"/>
        <end position="348"/>
    </location>
</feature>
<comment type="function">
    <text evidence="10">Required for the formation of a threonylcarbamoyl group on adenosine at position 37 (t(6)A37) in mitochondrial tRNAs that read codons beginning with adenine. Probably involved in the transfer of the threonylcarbamoyl moiety of threonylcarbamoyl-AMP (TC-AMP) to the N6 group of A37. Involved in mitochondrial genome maintenance.</text>
</comment>
<dbReference type="OMA" id="NAAMIGC"/>
<evidence type="ECO:0000313" key="12">
    <source>
        <dbReference type="EnsemblMetazoa" id="XP_014254411.1"/>
    </source>
</evidence>